<protein>
    <submittedName>
        <fullName evidence="2">Uncharacterized protein</fullName>
    </submittedName>
</protein>
<evidence type="ECO:0000313" key="2">
    <source>
        <dbReference type="EMBL" id="TYK24017.1"/>
    </source>
</evidence>
<accession>A0A5D3DK92</accession>
<name>A0A5D3DK92_CUCMM</name>
<evidence type="ECO:0000313" key="3">
    <source>
        <dbReference type="Proteomes" id="UP000321947"/>
    </source>
</evidence>
<feature type="region of interest" description="Disordered" evidence="1">
    <location>
        <begin position="34"/>
        <end position="53"/>
    </location>
</feature>
<evidence type="ECO:0000256" key="1">
    <source>
        <dbReference type="SAM" id="MobiDB-lite"/>
    </source>
</evidence>
<dbReference type="AlphaFoldDB" id="A0A5D3DK92"/>
<dbReference type="EMBL" id="SSTD01004111">
    <property type="protein sequence ID" value="TYK24017.1"/>
    <property type="molecule type" value="Genomic_DNA"/>
</dbReference>
<sequence>MGLDRHSAFDFSIIRLNSKEMPRSWELVFKLRSTRTSQSSGQKPPFQWSAAEQRNRELKGPLSIGGSKFSGERAVVRVASGKGQVAIAYLLT</sequence>
<comment type="caution">
    <text evidence="2">The sequence shown here is derived from an EMBL/GenBank/DDBJ whole genome shotgun (WGS) entry which is preliminary data.</text>
</comment>
<proteinExistence type="predicted"/>
<dbReference type="Proteomes" id="UP000321947">
    <property type="component" value="Unassembled WGS sequence"/>
</dbReference>
<gene>
    <name evidence="2" type="ORF">E5676_scaffold250G001090</name>
</gene>
<organism evidence="2 3">
    <name type="scientific">Cucumis melo var. makuwa</name>
    <name type="common">Oriental melon</name>
    <dbReference type="NCBI Taxonomy" id="1194695"/>
    <lineage>
        <taxon>Eukaryota</taxon>
        <taxon>Viridiplantae</taxon>
        <taxon>Streptophyta</taxon>
        <taxon>Embryophyta</taxon>
        <taxon>Tracheophyta</taxon>
        <taxon>Spermatophyta</taxon>
        <taxon>Magnoliopsida</taxon>
        <taxon>eudicotyledons</taxon>
        <taxon>Gunneridae</taxon>
        <taxon>Pentapetalae</taxon>
        <taxon>rosids</taxon>
        <taxon>fabids</taxon>
        <taxon>Cucurbitales</taxon>
        <taxon>Cucurbitaceae</taxon>
        <taxon>Benincaseae</taxon>
        <taxon>Cucumis</taxon>
    </lineage>
</organism>
<reference evidence="2 3" key="1">
    <citation type="submission" date="2019-08" db="EMBL/GenBank/DDBJ databases">
        <title>Draft genome sequences of two oriental melons (Cucumis melo L. var makuwa).</title>
        <authorList>
            <person name="Kwon S.-Y."/>
        </authorList>
    </citation>
    <scope>NUCLEOTIDE SEQUENCE [LARGE SCALE GENOMIC DNA]</scope>
    <source>
        <strain evidence="3">cv. Chang Bougi</strain>
        <tissue evidence="2">Leaf</tissue>
    </source>
</reference>